<comment type="caution">
    <text evidence="6">The sequence shown here is derived from an EMBL/GenBank/DDBJ whole genome shotgun (WGS) entry which is preliminary data.</text>
</comment>
<organism evidence="6 7">
    <name type="scientific">Friedmanniomyces endolithicus</name>
    <dbReference type="NCBI Taxonomy" id="329885"/>
    <lineage>
        <taxon>Eukaryota</taxon>
        <taxon>Fungi</taxon>
        <taxon>Dikarya</taxon>
        <taxon>Ascomycota</taxon>
        <taxon>Pezizomycotina</taxon>
        <taxon>Dothideomycetes</taxon>
        <taxon>Dothideomycetidae</taxon>
        <taxon>Mycosphaerellales</taxon>
        <taxon>Teratosphaeriaceae</taxon>
        <taxon>Friedmanniomyces</taxon>
    </lineage>
</organism>
<dbReference type="InterPro" id="IPR035965">
    <property type="entry name" value="PAS-like_dom_sf"/>
</dbReference>
<evidence type="ECO:0000256" key="1">
    <source>
        <dbReference type="ARBA" id="ARBA00022630"/>
    </source>
</evidence>
<evidence type="ECO:0000256" key="3">
    <source>
        <dbReference type="ARBA" id="ARBA00022991"/>
    </source>
</evidence>
<dbReference type="GO" id="GO:0005634">
    <property type="term" value="C:nucleus"/>
    <property type="evidence" value="ECO:0007669"/>
    <property type="project" value="TreeGrafter"/>
</dbReference>
<reference evidence="6" key="1">
    <citation type="submission" date="2023-06" db="EMBL/GenBank/DDBJ databases">
        <title>Black Yeasts Isolated from many extreme environments.</title>
        <authorList>
            <person name="Coleine C."/>
            <person name="Stajich J.E."/>
            <person name="Selbmann L."/>
        </authorList>
    </citation>
    <scope>NUCLEOTIDE SEQUENCE</scope>
    <source>
        <strain evidence="6">CCFEE 5200</strain>
    </source>
</reference>
<feature type="region of interest" description="Disordered" evidence="4">
    <location>
        <begin position="76"/>
        <end position="206"/>
    </location>
</feature>
<accession>A0AAN6QPK0</accession>
<protein>
    <recommendedName>
        <fullName evidence="5">PAS domain-containing protein</fullName>
    </recommendedName>
</protein>
<dbReference type="Pfam" id="PF13426">
    <property type="entry name" value="PAS_9"/>
    <property type="match status" value="1"/>
</dbReference>
<keyword evidence="7" id="KW-1185">Reference proteome</keyword>
<feature type="compositionally biased region" description="Polar residues" evidence="4">
    <location>
        <begin position="107"/>
        <end position="122"/>
    </location>
</feature>
<feature type="domain" description="PAS" evidence="5">
    <location>
        <begin position="411"/>
        <end position="497"/>
    </location>
</feature>
<feature type="compositionally biased region" description="Low complexity" evidence="4">
    <location>
        <begin position="77"/>
        <end position="89"/>
    </location>
</feature>
<dbReference type="Proteomes" id="UP001175353">
    <property type="component" value="Unassembled WGS sequence"/>
</dbReference>
<dbReference type="PANTHER" id="PTHR47429">
    <property type="entry name" value="PROTEIN TWIN LOV 1"/>
    <property type="match status" value="1"/>
</dbReference>
<dbReference type="PANTHER" id="PTHR47429:SF9">
    <property type="entry name" value="PAS DOMAIN-CONTAINING PROTEIN"/>
    <property type="match status" value="1"/>
</dbReference>
<feature type="compositionally biased region" description="Polar residues" evidence="4">
    <location>
        <begin position="24"/>
        <end position="34"/>
    </location>
</feature>
<dbReference type="InterPro" id="IPR000014">
    <property type="entry name" value="PAS"/>
</dbReference>
<name>A0AAN6QPK0_9PEZI</name>
<proteinExistence type="predicted"/>
<evidence type="ECO:0000256" key="2">
    <source>
        <dbReference type="ARBA" id="ARBA00022643"/>
    </source>
</evidence>
<gene>
    <name evidence="6" type="ORF">LTR91_013504</name>
</gene>
<evidence type="ECO:0000313" key="6">
    <source>
        <dbReference type="EMBL" id="KAK0976870.1"/>
    </source>
</evidence>
<feature type="region of interest" description="Disordered" evidence="4">
    <location>
        <begin position="24"/>
        <end position="64"/>
    </location>
</feature>
<evidence type="ECO:0000313" key="7">
    <source>
        <dbReference type="Proteomes" id="UP001175353"/>
    </source>
</evidence>
<keyword evidence="3" id="KW-0157">Chromophore</keyword>
<evidence type="ECO:0000259" key="5">
    <source>
        <dbReference type="Pfam" id="PF13426"/>
    </source>
</evidence>
<feature type="compositionally biased region" description="Basic residues" evidence="4">
    <location>
        <begin position="152"/>
        <end position="162"/>
    </location>
</feature>
<dbReference type="Gene3D" id="3.30.450.20">
    <property type="entry name" value="PAS domain"/>
    <property type="match status" value="1"/>
</dbReference>
<dbReference type="SUPFAM" id="SSF55785">
    <property type="entry name" value="PYP-like sensor domain (PAS domain)"/>
    <property type="match status" value="1"/>
</dbReference>
<dbReference type="AlphaFoldDB" id="A0AAN6QPK0"/>
<keyword evidence="1" id="KW-0285">Flavoprotein</keyword>
<dbReference type="EMBL" id="JAUJLE010000137">
    <property type="protein sequence ID" value="KAK0976870.1"/>
    <property type="molecule type" value="Genomic_DNA"/>
</dbReference>
<sequence>MAEPPHVPRSRDSRILKKFGSGLTSFVKQYPHQTNSKRDLKMEARPNDDDRLRASASIVRPKPTINDTAIRLATTRAAENSSSSEAVNEPLVEDFQDRYRTRPNRSHAGSVSPQLGNAVSSSESDRPLHSPDFSDFDDDATPAARDYDYSRHTTRTPRLRRERSREDHQPAASNPSLRRASQLPPPPEAAPSHGYGRGDRSSADSIFSQETSATSILTLPALQTKGPDNSDAHLLEPLTEDDPRSFDLLDAPQDSSLVGMYAMERRAEQMFSSEHLQIIFDDPKLLLRFTGHLNAHRPKSIPVLIYYLDALKALRAIRYANAIAEALDPLKDYSFTDEVVRPTGNAKLEEKARQAFEILLRDDLPAYIAHTWVQVVSVSIQRRITGTLAPHLREASEGLAEVFCLTDPSRVDNPIVFASEEFTRTTQYGMSYVIGRRPKTNANSVRRLAQACAAGKELTEVFVNYRRDGSPFMNLLMTAPLMDSRGNIRYFIGAQVDCSGLVKDCSDLDGLLRLVERDEDPQAAEHEERANRKDEFQELSQMFNGAELETVRKYGGRMHREYLDDSDTGLLQAARVEATRTTSHLRVD</sequence>
<feature type="compositionally biased region" description="Basic and acidic residues" evidence="4">
    <location>
        <begin position="36"/>
        <end position="53"/>
    </location>
</feature>
<evidence type="ECO:0000256" key="4">
    <source>
        <dbReference type="SAM" id="MobiDB-lite"/>
    </source>
</evidence>
<keyword evidence="2" id="KW-0288">FMN</keyword>
<feature type="region of interest" description="Disordered" evidence="4">
    <location>
        <begin position="221"/>
        <end position="246"/>
    </location>
</feature>